<dbReference type="PANTHER" id="PTHR31189:SF54">
    <property type="entry name" value="11S GLOBULIN SEED STORAGE PROTEIN 2-LIKE"/>
    <property type="match status" value="1"/>
</dbReference>
<dbReference type="PROSITE" id="PS00305">
    <property type="entry name" value="11S_SEED_STORAGE"/>
    <property type="match status" value="1"/>
</dbReference>
<dbReference type="GO" id="GO:0045735">
    <property type="term" value="F:nutrient reservoir activity"/>
    <property type="evidence" value="ECO:0007669"/>
    <property type="project" value="UniProtKB-KW"/>
</dbReference>
<dbReference type="EMBL" id="JAINDJ010000005">
    <property type="protein sequence ID" value="KAG9445667.1"/>
    <property type="molecule type" value="Genomic_DNA"/>
</dbReference>
<evidence type="ECO:0000256" key="5">
    <source>
        <dbReference type="RuleBase" id="RU003681"/>
    </source>
</evidence>
<keyword evidence="8" id="KW-1185">Reference proteome</keyword>
<gene>
    <name evidence="7" type="ORF">H6P81_011795</name>
</gene>
<dbReference type="InterPro" id="IPR014710">
    <property type="entry name" value="RmlC-like_jellyroll"/>
</dbReference>
<keyword evidence="3 5" id="KW-0708">Seed storage protein</keyword>
<evidence type="ECO:0000256" key="1">
    <source>
        <dbReference type="ARBA" id="ARBA00007178"/>
    </source>
</evidence>
<organism evidence="7 8">
    <name type="scientific">Aristolochia fimbriata</name>
    <name type="common">White veined hardy Dutchman's pipe vine</name>
    <dbReference type="NCBI Taxonomy" id="158543"/>
    <lineage>
        <taxon>Eukaryota</taxon>
        <taxon>Viridiplantae</taxon>
        <taxon>Streptophyta</taxon>
        <taxon>Embryophyta</taxon>
        <taxon>Tracheophyta</taxon>
        <taxon>Spermatophyta</taxon>
        <taxon>Magnoliopsida</taxon>
        <taxon>Magnoliidae</taxon>
        <taxon>Piperales</taxon>
        <taxon>Aristolochiaceae</taxon>
        <taxon>Aristolochia</taxon>
    </lineage>
</organism>
<evidence type="ECO:0000259" key="6">
    <source>
        <dbReference type="SMART" id="SM00835"/>
    </source>
</evidence>
<feature type="domain" description="Cupin type-1" evidence="6">
    <location>
        <begin position="301"/>
        <end position="450"/>
    </location>
</feature>
<protein>
    <recommendedName>
        <fullName evidence="6">Cupin type-1 domain-containing protein</fullName>
    </recommendedName>
</protein>
<dbReference type="InterPro" id="IPR011051">
    <property type="entry name" value="RmlC_Cupin_sf"/>
</dbReference>
<dbReference type="SUPFAM" id="SSF51182">
    <property type="entry name" value="RmlC-like cupins"/>
    <property type="match status" value="1"/>
</dbReference>
<evidence type="ECO:0000313" key="8">
    <source>
        <dbReference type="Proteomes" id="UP000825729"/>
    </source>
</evidence>
<sequence length="473" mass="53457">MASSFLSLALCTFLVLLSGRTLGQFEQQRPFHTGTTQRFRGRTECRLENLNPSEPSRRIEAEAGFTEYWDENSEPFECAGIAAARHIIQQRGLLQLSFSNAPRIVYIVQGRGMTGEIIPGCPESYQTVQYPQQEERGQRYRDEHQKIRAFRAGDTLVIPAGVSHWCFNDGEETVVMVEVLDTGNAANQLDQNARTFYLAGNVRHQQPGSYEQERAGQEKSGVTMIAGFDEAVLAAAMGVSRETVRKLQGRDDERGHIIQVREELQGIRPWGRQAEEEERREREQGRDNGLEDTICTMRLRENIGDPEKADLFSPQAGRLTKVNSQKLPILNTVRMSAERGHLVRDAILALHWNTNAHAAVYVIRGEGQFQVVGDTGRSVYDGRLRRGQLLIIPQNYAVVTQAGEQGLDWVSFKTNDNAMMSPLVGKASVYAGIPEAVLMNSYRIQREEARQLKQNRYPELTLHSPHYQSQRRD</sequence>
<evidence type="ECO:0000256" key="3">
    <source>
        <dbReference type="ARBA" id="ARBA00023129"/>
    </source>
</evidence>
<name>A0AAV7ED83_ARIFI</name>
<evidence type="ECO:0000256" key="2">
    <source>
        <dbReference type="ARBA" id="ARBA00022761"/>
    </source>
</evidence>
<comment type="similarity">
    <text evidence="1 5">Belongs to the 11S seed storage protein (globulins) family.</text>
</comment>
<accession>A0AAV7ED83</accession>
<dbReference type="InterPro" id="IPR022379">
    <property type="entry name" value="11S_seedstore_CS"/>
</dbReference>
<comment type="function">
    <text evidence="5">Seed storage protein.</text>
</comment>
<reference evidence="7 8" key="1">
    <citation type="submission" date="2021-07" db="EMBL/GenBank/DDBJ databases">
        <title>The Aristolochia fimbriata genome: insights into angiosperm evolution, floral development and chemical biosynthesis.</title>
        <authorList>
            <person name="Jiao Y."/>
        </authorList>
    </citation>
    <scope>NUCLEOTIDE SEQUENCE [LARGE SCALE GENOMIC DNA]</scope>
    <source>
        <strain evidence="7">IBCAS-2021</strain>
        <tissue evidence="7">Leaf</tissue>
    </source>
</reference>
<dbReference type="PANTHER" id="PTHR31189">
    <property type="entry name" value="OS03G0336100 PROTEIN-RELATED"/>
    <property type="match status" value="1"/>
</dbReference>
<dbReference type="InterPro" id="IPR006045">
    <property type="entry name" value="Cupin_1"/>
</dbReference>
<dbReference type="Proteomes" id="UP000825729">
    <property type="component" value="Unassembled WGS sequence"/>
</dbReference>
<dbReference type="Gene3D" id="2.60.120.10">
    <property type="entry name" value="Jelly Rolls"/>
    <property type="match status" value="2"/>
</dbReference>
<feature type="signal peptide" evidence="5">
    <location>
        <begin position="1"/>
        <end position="23"/>
    </location>
</feature>
<feature type="domain" description="Cupin type-1" evidence="6">
    <location>
        <begin position="48"/>
        <end position="245"/>
    </location>
</feature>
<evidence type="ECO:0000256" key="4">
    <source>
        <dbReference type="ARBA" id="ARBA00023157"/>
    </source>
</evidence>
<keyword evidence="2 5" id="KW-0758">Storage protein</keyword>
<dbReference type="FunFam" id="2.60.120.10:FF:000073">
    <property type="entry name" value="Glycinin G1"/>
    <property type="match status" value="1"/>
</dbReference>
<dbReference type="InterPro" id="IPR006044">
    <property type="entry name" value="11S_seedstore_pln"/>
</dbReference>
<proteinExistence type="inferred from homology"/>
<keyword evidence="4 5" id="KW-1015">Disulfide bond</keyword>
<keyword evidence="5" id="KW-0732">Signal</keyword>
<comment type="caution">
    <text evidence="7">The sequence shown here is derived from an EMBL/GenBank/DDBJ whole genome shotgun (WGS) entry which is preliminary data.</text>
</comment>
<dbReference type="Pfam" id="PF00190">
    <property type="entry name" value="Cupin_1"/>
    <property type="match status" value="2"/>
</dbReference>
<dbReference type="AlphaFoldDB" id="A0AAV7ED83"/>
<dbReference type="InterPro" id="IPR050253">
    <property type="entry name" value="Seed_Storage-Functional"/>
</dbReference>
<dbReference type="CDD" id="cd02243">
    <property type="entry name" value="cupin_11S_legumin_C"/>
    <property type="match status" value="1"/>
</dbReference>
<comment type="subunit">
    <text evidence="5">Hexamer; each subunit is composed of an acidic and a basic chain derived from a single precursor and linked by a disulfide bond.</text>
</comment>
<feature type="chain" id="PRO_5043092787" description="Cupin type-1 domain-containing protein" evidence="5">
    <location>
        <begin position="24"/>
        <end position="473"/>
    </location>
</feature>
<dbReference type="CDD" id="cd02242">
    <property type="entry name" value="cupin_11S_legumin_N"/>
    <property type="match status" value="1"/>
</dbReference>
<evidence type="ECO:0000313" key="7">
    <source>
        <dbReference type="EMBL" id="KAG9445667.1"/>
    </source>
</evidence>
<dbReference type="SMART" id="SM00835">
    <property type="entry name" value="Cupin_1"/>
    <property type="match status" value="2"/>
</dbReference>
<dbReference type="PRINTS" id="PR00439">
    <property type="entry name" value="11SGLOBULIN"/>
</dbReference>